<feature type="domain" description="N-acetyltransferase" evidence="3">
    <location>
        <begin position="10"/>
        <end position="157"/>
    </location>
</feature>
<organism evidence="4 5">
    <name type="scientific">Rhodanobacter caeni</name>
    <dbReference type="NCBI Taxonomy" id="657654"/>
    <lineage>
        <taxon>Bacteria</taxon>
        <taxon>Pseudomonadati</taxon>
        <taxon>Pseudomonadota</taxon>
        <taxon>Gammaproteobacteria</taxon>
        <taxon>Lysobacterales</taxon>
        <taxon>Rhodanobacteraceae</taxon>
        <taxon>Rhodanobacter</taxon>
    </lineage>
</organism>
<dbReference type="EMBL" id="BAAAFO010000001">
    <property type="protein sequence ID" value="GAA0239265.1"/>
    <property type="molecule type" value="Genomic_DNA"/>
</dbReference>
<proteinExistence type="predicted"/>
<dbReference type="Proteomes" id="UP001500657">
    <property type="component" value="Unassembled WGS sequence"/>
</dbReference>
<dbReference type="PROSITE" id="PS51186">
    <property type="entry name" value="GNAT"/>
    <property type="match status" value="1"/>
</dbReference>
<sequence>MIERPLREGVAVRPVRPDDMAALVAMCDEHARHEGTPYRRAGKARALSKALFAATPRVHGWVADAAGELVGYATAAPEFSTWQGGEFLHMDCLFVREGWRGHGTGAALLQAVGDCARRCGCAQIQWQTPAWNEDAARFYRRAGAVEKPRRRFFLPVA</sequence>
<dbReference type="InterPro" id="IPR051016">
    <property type="entry name" value="Diverse_Substrate_AcTransf"/>
</dbReference>
<dbReference type="PANTHER" id="PTHR10545:SF29">
    <property type="entry name" value="GH14572P-RELATED"/>
    <property type="match status" value="1"/>
</dbReference>
<dbReference type="Gene3D" id="3.40.630.30">
    <property type="match status" value="1"/>
</dbReference>
<dbReference type="RefSeq" id="WP_343879144.1">
    <property type="nucleotide sequence ID" value="NZ_BAAAFO010000001.1"/>
</dbReference>
<name>A0ABN0U5E2_9GAMM</name>
<keyword evidence="5" id="KW-1185">Reference proteome</keyword>
<dbReference type="PANTHER" id="PTHR10545">
    <property type="entry name" value="DIAMINE N-ACETYLTRANSFERASE"/>
    <property type="match status" value="1"/>
</dbReference>
<evidence type="ECO:0000256" key="2">
    <source>
        <dbReference type="ARBA" id="ARBA00023315"/>
    </source>
</evidence>
<accession>A0ABN0U5E2</accession>
<dbReference type="CDD" id="cd04301">
    <property type="entry name" value="NAT_SF"/>
    <property type="match status" value="1"/>
</dbReference>
<protein>
    <submittedName>
        <fullName evidence="4">GNAT family N-acetyltransferase</fullName>
    </submittedName>
</protein>
<evidence type="ECO:0000313" key="4">
    <source>
        <dbReference type="EMBL" id="GAA0239265.1"/>
    </source>
</evidence>
<evidence type="ECO:0000313" key="5">
    <source>
        <dbReference type="Proteomes" id="UP001500657"/>
    </source>
</evidence>
<evidence type="ECO:0000259" key="3">
    <source>
        <dbReference type="PROSITE" id="PS51186"/>
    </source>
</evidence>
<gene>
    <name evidence="4" type="ORF">GCM10009126_01060</name>
</gene>
<keyword evidence="1" id="KW-0808">Transferase</keyword>
<dbReference type="InterPro" id="IPR016181">
    <property type="entry name" value="Acyl_CoA_acyltransferase"/>
</dbReference>
<evidence type="ECO:0000256" key="1">
    <source>
        <dbReference type="ARBA" id="ARBA00022679"/>
    </source>
</evidence>
<dbReference type="SUPFAM" id="SSF55729">
    <property type="entry name" value="Acyl-CoA N-acyltransferases (Nat)"/>
    <property type="match status" value="1"/>
</dbReference>
<dbReference type="Pfam" id="PF00583">
    <property type="entry name" value="Acetyltransf_1"/>
    <property type="match status" value="1"/>
</dbReference>
<keyword evidence="2" id="KW-0012">Acyltransferase</keyword>
<reference evidence="4 5" key="1">
    <citation type="journal article" date="2019" name="Int. J. Syst. Evol. Microbiol.">
        <title>The Global Catalogue of Microorganisms (GCM) 10K type strain sequencing project: providing services to taxonomists for standard genome sequencing and annotation.</title>
        <authorList>
            <consortium name="The Broad Institute Genomics Platform"/>
            <consortium name="The Broad Institute Genome Sequencing Center for Infectious Disease"/>
            <person name="Wu L."/>
            <person name="Ma J."/>
        </authorList>
    </citation>
    <scope>NUCLEOTIDE SEQUENCE [LARGE SCALE GENOMIC DNA]</scope>
    <source>
        <strain evidence="4 5">JCM 16242</strain>
    </source>
</reference>
<dbReference type="InterPro" id="IPR000182">
    <property type="entry name" value="GNAT_dom"/>
</dbReference>
<comment type="caution">
    <text evidence="4">The sequence shown here is derived from an EMBL/GenBank/DDBJ whole genome shotgun (WGS) entry which is preliminary data.</text>
</comment>